<gene>
    <name evidence="6" type="ORF">AB8S09_12075</name>
</gene>
<dbReference type="PANTHER" id="PTHR39181:SF1">
    <property type="entry name" value="TYROSINE-PROTEIN PHOSPHATASE YWQE"/>
    <property type="match status" value="1"/>
</dbReference>
<keyword evidence="7" id="KW-1185">Reference proteome</keyword>
<organism evidence="6 7">
    <name type="scientific">Clostridium lapidicellarium</name>
    <dbReference type="NCBI Taxonomy" id="3240931"/>
    <lineage>
        <taxon>Bacteria</taxon>
        <taxon>Bacillati</taxon>
        <taxon>Bacillota</taxon>
        <taxon>Clostridia</taxon>
        <taxon>Eubacteriales</taxon>
        <taxon>Clostridiaceae</taxon>
        <taxon>Clostridium</taxon>
    </lineage>
</organism>
<dbReference type="Pfam" id="PF19567">
    <property type="entry name" value="CpsB_CapC"/>
    <property type="match status" value="1"/>
</dbReference>
<dbReference type="SUPFAM" id="SSF89550">
    <property type="entry name" value="PHP domain-like"/>
    <property type="match status" value="1"/>
</dbReference>
<reference evidence="6 7" key="1">
    <citation type="submission" date="2024-08" db="EMBL/GenBank/DDBJ databases">
        <title>Clostridium lapicellarii sp. nov., and Clostridium renhuaiense sp. nov., two species isolated from the mud in a fermentation cellar used for producing sauce-flavour Chinese liquors.</title>
        <authorList>
            <person name="Yang F."/>
            <person name="Wang H."/>
            <person name="Chen L.Q."/>
            <person name="Zhou N."/>
            <person name="Lu J.J."/>
            <person name="Pu X.X."/>
            <person name="Wan B."/>
            <person name="Wang L."/>
            <person name="Liu S.J."/>
        </authorList>
    </citation>
    <scope>NUCLEOTIDE SEQUENCE [LARGE SCALE GENOMIC DNA]</scope>
    <source>
        <strain evidence="6 7">MT-113</strain>
    </source>
</reference>
<evidence type="ECO:0000256" key="3">
    <source>
        <dbReference type="ARBA" id="ARBA00022801"/>
    </source>
</evidence>
<dbReference type="InterPro" id="IPR016667">
    <property type="entry name" value="Caps_polysacc_synth_CpsB/CapC"/>
</dbReference>
<comment type="similarity">
    <text evidence="1">Belongs to the metallo-dependent hydrolases superfamily. CpsB/CapC family.</text>
</comment>
<dbReference type="Gene3D" id="3.20.20.140">
    <property type="entry name" value="Metal-dependent hydrolases"/>
    <property type="match status" value="1"/>
</dbReference>
<dbReference type="PANTHER" id="PTHR39181">
    <property type="entry name" value="TYROSINE-PROTEIN PHOSPHATASE YWQE"/>
    <property type="match status" value="1"/>
</dbReference>
<evidence type="ECO:0000256" key="1">
    <source>
        <dbReference type="ARBA" id="ARBA00005750"/>
    </source>
</evidence>
<sequence>MVDIHSHILPGIDDGSKSMEQTVKMLKLTEADGVKTIAATSHFYRGYYENSCSDIKKLVEKVKAEAERENINVDIVPGQEVMLDRYSLEYYKSGRIGCIGNTDYMLVEFPMIDMPEDAMDIIYELQIRGVHPILAHPERYRYIIGNPSKINEFLNEGCLLQVNTGSIKGIFGKKVKNTARILIKSGISSFIASDAHSMGGRRPGISTAIEMASEIDRGICGRVEKNCEKLLENQLIDPPDNRIKEKKRIFSFFRA</sequence>
<evidence type="ECO:0000313" key="6">
    <source>
        <dbReference type="EMBL" id="MEY8764367.1"/>
    </source>
</evidence>
<evidence type="ECO:0000256" key="4">
    <source>
        <dbReference type="ARBA" id="ARBA00022912"/>
    </source>
</evidence>
<dbReference type="InterPro" id="IPR016195">
    <property type="entry name" value="Pol/histidinol_Pase-like"/>
</dbReference>
<dbReference type="PIRSF" id="PIRSF016557">
    <property type="entry name" value="Caps_synth_CpsB"/>
    <property type="match status" value="1"/>
</dbReference>
<dbReference type="EC" id="3.1.3.48" evidence="2"/>
<evidence type="ECO:0000256" key="5">
    <source>
        <dbReference type="ARBA" id="ARBA00051722"/>
    </source>
</evidence>
<comment type="caution">
    <text evidence="6">The sequence shown here is derived from an EMBL/GenBank/DDBJ whole genome shotgun (WGS) entry which is preliminary data.</text>
</comment>
<keyword evidence="3" id="KW-0378">Hydrolase</keyword>
<keyword evidence="4" id="KW-0904">Protein phosphatase</keyword>
<comment type="catalytic activity">
    <reaction evidence="5">
        <text>O-phospho-L-tyrosyl-[protein] + H2O = L-tyrosyl-[protein] + phosphate</text>
        <dbReference type="Rhea" id="RHEA:10684"/>
        <dbReference type="Rhea" id="RHEA-COMP:10136"/>
        <dbReference type="Rhea" id="RHEA-COMP:20101"/>
        <dbReference type="ChEBI" id="CHEBI:15377"/>
        <dbReference type="ChEBI" id="CHEBI:43474"/>
        <dbReference type="ChEBI" id="CHEBI:46858"/>
        <dbReference type="ChEBI" id="CHEBI:61978"/>
        <dbReference type="EC" id="3.1.3.48"/>
    </reaction>
</comment>
<name>A0ABV4DZN1_9CLOT</name>
<protein>
    <recommendedName>
        <fullName evidence="2">protein-tyrosine-phosphatase</fullName>
        <ecNumber evidence="2">3.1.3.48</ecNumber>
    </recommendedName>
</protein>
<dbReference type="Proteomes" id="UP001565220">
    <property type="component" value="Unassembled WGS sequence"/>
</dbReference>
<accession>A0ABV4DZN1</accession>
<evidence type="ECO:0000256" key="2">
    <source>
        <dbReference type="ARBA" id="ARBA00013064"/>
    </source>
</evidence>
<evidence type="ECO:0000313" key="7">
    <source>
        <dbReference type="Proteomes" id="UP001565220"/>
    </source>
</evidence>
<dbReference type="EMBL" id="JBGFFE010000020">
    <property type="protein sequence ID" value="MEY8764367.1"/>
    <property type="molecule type" value="Genomic_DNA"/>
</dbReference>
<dbReference type="RefSeq" id="WP_294184166.1">
    <property type="nucleotide sequence ID" value="NZ_JBGFFE010000020.1"/>
</dbReference>
<proteinExistence type="inferred from homology"/>